<evidence type="ECO:0000313" key="8">
    <source>
        <dbReference type="EMBL" id="EEC91037.1"/>
    </source>
</evidence>
<accession>B7C863</accession>
<feature type="domain" description="4Fe-4S ferredoxin-type" evidence="7">
    <location>
        <begin position="33"/>
        <end position="59"/>
    </location>
</feature>
<gene>
    <name evidence="8" type="ORF">EUBIFOR_00367</name>
</gene>
<evidence type="ECO:0000313" key="9">
    <source>
        <dbReference type="Proteomes" id="UP000004315"/>
    </source>
</evidence>
<dbReference type="InterPro" id="IPR017896">
    <property type="entry name" value="4Fe4S_Fe-S-bd"/>
</dbReference>
<dbReference type="GO" id="GO:0046872">
    <property type="term" value="F:metal ion binding"/>
    <property type="evidence" value="ECO:0007669"/>
    <property type="project" value="UniProtKB-KW"/>
</dbReference>
<keyword evidence="6" id="KW-0411">Iron-sulfur</keyword>
<dbReference type="eggNOG" id="COG2221">
    <property type="taxonomic scope" value="Bacteria"/>
</dbReference>
<dbReference type="EMBL" id="ABYT01000027">
    <property type="protein sequence ID" value="EEC91037.1"/>
    <property type="molecule type" value="Genomic_DNA"/>
</dbReference>
<dbReference type="PROSITE" id="PS51379">
    <property type="entry name" value="4FE4S_FER_2"/>
    <property type="match status" value="2"/>
</dbReference>
<keyword evidence="2" id="KW-0004">4Fe-4S</keyword>
<comment type="caution">
    <text evidence="8">The sequence shown here is derived from an EMBL/GenBank/DDBJ whole genome shotgun (WGS) entry which is preliminary data.</text>
</comment>
<dbReference type="GO" id="GO:0051539">
    <property type="term" value="F:4 iron, 4 sulfur cluster binding"/>
    <property type="evidence" value="ECO:0007669"/>
    <property type="project" value="UniProtKB-KW"/>
</dbReference>
<sequence length="59" mass="5729">MTMAVNIDKDACIGCGACVGGCPVGALSLDDEGKSVCDEGTCIDCGSCVGTCPVGAINQ</sequence>
<dbReference type="SUPFAM" id="SSF54862">
    <property type="entry name" value="4Fe-4S ferredoxins"/>
    <property type="match status" value="1"/>
</dbReference>
<reference evidence="8 9" key="1">
    <citation type="submission" date="2008-11" db="EMBL/GenBank/DDBJ databases">
        <title>Draft genome sequence of Eubacterium biforme (DSM 3989).</title>
        <authorList>
            <person name="Sudarsanam P."/>
            <person name="Ley R."/>
            <person name="Guruge J."/>
            <person name="Turnbaugh P.J."/>
            <person name="Mahowald M."/>
            <person name="Liep D."/>
            <person name="Gordon J."/>
        </authorList>
    </citation>
    <scope>NUCLEOTIDE SEQUENCE [LARGE SCALE GENOMIC DNA]</scope>
    <source>
        <strain evidence="8 9">DSM 3989</strain>
    </source>
</reference>
<evidence type="ECO:0000256" key="3">
    <source>
        <dbReference type="ARBA" id="ARBA00022723"/>
    </source>
</evidence>
<dbReference type="STRING" id="518637.EUBIFOR_00367"/>
<evidence type="ECO:0000256" key="1">
    <source>
        <dbReference type="ARBA" id="ARBA00022448"/>
    </source>
</evidence>
<dbReference type="Gene3D" id="3.30.70.20">
    <property type="match status" value="2"/>
</dbReference>
<keyword evidence="3" id="KW-0479">Metal-binding</keyword>
<dbReference type="Pfam" id="PF12838">
    <property type="entry name" value="Fer4_7"/>
    <property type="match status" value="1"/>
</dbReference>
<evidence type="ECO:0000256" key="4">
    <source>
        <dbReference type="ARBA" id="ARBA00022982"/>
    </source>
</evidence>
<feature type="domain" description="4Fe-4S ferredoxin-type" evidence="7">
    <location>
        <begin position="3"/>
        <end position="32"/>
    </location>
</feature>
<dbReference type="InterPro" id="IPR017900">
    <property type="entry name" value="4Fe4S_Fe_S_CS"/>
</dbReference>
<keyword evidence="5" id="KW-0408">Iron</keyword>
<keyword evidence="9" id="KW-1185">Reference proteome</keyword>
<proteinExistence type="predicted"/>
<evidence type="ECO:0000256" key="5">
    <source>
        <dbReference type="ARBA" id="ARBA00023004"/>
    </source>
</evidence>
<dbReference type="PROSITE" id="PS00198">
    <property type="entry name" value="4FE4S_FER_1"/>
    <property type="match status" value="2"/>
</dbReference>
<evidence type="ECO:0000256" key="2">
    <source>
        <dbReference type="ARBA" id="ARBA00022485"/>
    </source>
</evidence>
<dbReference type="Proteomes" id="UP000004315">
    <property type="component" value="Unassembled WGS sequence"/>
</dbReference>
<keyword evidence="4" id="KW-0249">Electron transport</keyword>
<dbReference type="PANTHER" id="PTHR42859:SF10">
    <property type="entry name" value="DIMETHYLSULFOXIDE REDUCTASE CHAIN B"/>
    <property type="match status" value="1"/>
</dbReference>
<keyword evidence="1" id="KW-0813">Transport</keyword>
<dbReference type="AlphaFoldDB" id="B7C863"/>
<evidence type="ECO:0000259" key="7">
    <source>
        <dbReference type="PROSITE" id="PS51379"/>
    </source>
</evidence>
<dbReference type="InterPro" id="IPR050294">
    <property type="entry name" value="RnfB_subfamily"/>
</dbReference>
<name>B7C863_9FIRM</name>
<dbReference type="PANTHER" id="PTHR42859">
    <property type="entry name" value="OXIDOREDUCTASE"/>
    <property type="match status" value="1"/>
</dbReference>
<dbReference type="HOGENOM" id="CLU_139698_5_6_9"/>
<organism evidence="8 9">
    <name type="scientific">Holdemanella biformis DSM 3989</name>
    <dbReference type="NCBI Taxonomy" id="518637"/>
    <lineage>
        <taxon>Bacteria</taxon>
        <taxon>Bacillati</taxon>
        <taxon>Bacillota</taxon>
        <taxon>Erysipelotrichia</taxon>
        <taxon>Erysipelotrichales</taxon>
        <taxon>Erysipelotrichaceae</taxon>
        <taxon>Holdemanella</taxon>
    </lineage>
</organism>
<protein>
    <submittedName>
        <fullName evidence="8">4Fe-4S binding domain protein</fullName>
    </submittedName>
</protein>
<evidence type="ECO:0000256" key="6">
    <source>
        <dbReference type="ARBA" id="ARBA00023014"/>
    </source>
</evidence>